<dbReference type="AlphaFoldDB" id="A0A7C5R7X8"/>
<dbReference type="PANTHER" id="PTHR43776:SF7">
    <property type="entry name" value="D,D-DIPEPTIDE TRANSPORT ATP-BINDING PROTEIN DDPF-RELATED"/>
    <property type="match status" value="1"/>
</dbReference>
<dbReference type="CDD" id="cd03257">
    <property type="entry name" value="ABC_NikE_OppD_transporters"/>
    <property type="match status" value="2"/>
</dbReference>
<dbReference type="InterPro" id="IPR017871">
    <property type="entry name" value="ABC_transporter-like_CS"/>
</dbReference>
<dbReference type="GO" id="GO:0015833">
    <property type="term" value="P:peptide transport"/>
    <property type="evidence" value="ECO:0007669"/>
    <property type="project" value="InterPro"/>
</dbReference>
<reference evidence="7" key="1">
    <citation type="journal article" date="2020" name="mSystems">
        <title>Genome- and Community-Level Interaction Insights into Carbon Utilization and Element Cycling Functions of Hydrothermarchaeota in Hydrothermal Sediment.</title>
        <authorList>
            <person name="Zhou Z."/>
            <person name="Liu Y."/>
            <person name="Xu W."/>
            <person name="Pan J."/>
            <person name="Luo Z.H."/>
            <person name="Li M."/>
        </authorList>
    </citation>
    <scope>NUCLEOTIDE SEQUENCE [LARGE SCALE GENOMIC DNA]</scope>
    <source>
        <strain evidence="7">HyVt-485</strain>
    </source>
</reference>
<evidence type="ECO:0000256" key="5">
    <source>
        <dbReference type="ARBA" id="ARBA00022840"/>
    </source>
</evidence>
<dbReference type="SUPFAM" id="SSF52540">
    <property type="entry name" value="P-loop containing nucleoside triphosphate hydrolases"/>
    <property type="match status" value="2"/>
</dbReference>
<name>A0A7C5R7X8_9PROT</name>
<dbReference type="InterPro" id="IPR050319">
    <property type="entry name" value="ABC_transp_ATP-bind"/>
</dbReference>
<organism evidence="7">
    <name type="scientific">Hellea balneolensis</name>
    <dbReference type="NCBI Taxonomy" id="287478"/>
    <lineage>
        <taxon>Bacteria</taxon>
        <taxon>Pseudomonadati</taxon>
        <taxon>Pseudomonadota</taxon>
        <taxon>Alphaproteobacteria</taxon>
        <taxon>Maricaulales</taxon>
        <taxon>Robiginitomaculaceae</taxon>
        <taxon>Hellea</taxon>
    </lineage>
</organism>
<gene>
    <name evidence="7" type="ORF">ENJ42_04945</name>
</gene>
<feature type="domain" description="ABC transporter" evidence="6">
    <location>
        <begin position="282"/>
        <end position="526"/>
    </location>
</feature>
<keyword evidence="3" id="KW-0813">Transport</keyword>
<evidence type="ECO:0000259" key="6">
    <source>
        <dbReference type="PROSITE" id="PS50893"/>
    </source>
</evidence>
<dbReference type="InterPro" id="IPR013563">
    <property type="entry name" value="Oligopep_ABC_C"/>
</dbReference>
<evidence type="ECO:0000256" key="1">
    <source>
        <dbReference type="ARBA" id="ARBA00004417"/>
    </source>
</evidence>
<evidence type="ECO:0000256" key="3">
    <source>
        <dbReference type="ARBA" id="ARBA00022448"/>
    </source>
</evidence>
<dbReference type="Gene3D" id="3.40.50.300">
    <property type="entry name" value="P-loop containing nucleotide triphosphate hydrolases"/>
    <property type="match status" value="2"/>
</dbReference>
<dbReference type="InterPro" id="IPR003439">
    <property type="entry name" value="ABC_transporter-like_ATP-bd"/>
</dbReference>
<keyword evidence="5 7" id="KW-0067">ATP-binding</keyword>
<dbReference type="Pfam" id="PF00005">
    <property type="entry name" value="ABC_tran"/>
    <property type="match status" value="2"/>
</dbReference>
<comment type="caution">
    <text evidence="7">The sequence shown here is derived from an EMBL/GenBank/DDBJ whole genome shotgun (WGS) entry which is preliminary data.</text>
</comment>
<evidence type="ECO:0000256" key="4">
    <source>
        <dbReference type="ARBA" id="ARBA00022741"/>
    </source>
</evidence>
<feature type="domain" description="ABC transporter" evidence="6">
    <location>
        <begin position="8"/>
        <end position="253"/>
    </location>
</feature>
<dbReference type="SMART" id="SM00382">
    <property type="entry name" value="AAA"/>
    <property type="match status" value="2"/>
</dbReference>
<dbReference type="Pfam" id="PF08352">
    <property type="entry name" value="oligo_HPY"/>
    <property type="match status" value="1"/>
</dbReference>
<dbReference type="InterPro" id="IPR003593">
    <property type="entry name" value="AAA+_ATPase"/>
</dbReference>
<dbReference type="GO" id="GO:0016887">
    <property type="term" value="F:ATP hydrolysis activity"/>
    <property type="evidence" value="ECO:0007669"/>
    <property type="project" value="InterPro"/>
</dbReference>
<dbReference type="InterPro" id="IPR027417">
    <property type="entry name" value="P-loop_NTPase"/>
</dbReference>
<accession>A0A7C5R7X8</accession>
<dbReference type="EMBL" id="DRMJ01000248">
    <property type="protein sequence ID" value="HHL42945.1"/>
    <property type="molecule type" value="Genomic_DNA"/>
</dbReference>
<keyword evidence="4" id="KW-0547">Nucleotide-binding</keyword>
<sequence length="535" mass="58329">MTGHQDVLQIENVSVSIGTTDILKNISWSVGAGQTLGLVGESGSGKSINILTVAGLLPDQARITGSVKLNGKDILEADEATLCQIRGAKIGVVFQEPMTALNPLHTIGQQVAEVVRIHTDISKAAAETLAGQTLKRVGLDPAEISPRRYPHELSGGQRQRVAIAMAIILKPDVILADEPTTALDVTTQAEVLDLLATLAKEDGCALVMVTHDLPLLSGYADKIAIMKDGEIVEQFDGKPTQDKLKHAYSKALFKAALYKDVKRKAPKEMPALEVRNLNCEYSRKVSLFKKHPPFRAVKNVSFTLKSGETLALVGESGCGKSTLSKAILGLQPIAGGQILLAGKTFVGQNITLEPAQMRVMREKLQMVFQDPYGSFNPRHKARRIIAEPFWLLESPLTKTEIQDRVAELLISVGLAPKDGEKFPHEFSGGQRQRIAIARALATNPDVIVLDEAVSALDVTVRAQILDLLTRLRREIGVAYLFVSHDMSVVRGFAHRVMVMKAGEIVEIGDTERLFQNPSHAYTRQLIEATPEMVRD</sequence>
<dbReference type="PANTHER" id="PTHR43776">
    <property type="entry name" value="TRANSPORT ATP-BINDING PROTEIN"/>
    <property type="match status" value="1"/>
</dbReference>
<dbReference type="GO" id="GO:0005886">
    <property type="term" value="C:plasma membrane"/>
    <property type="evidence" value="ECO:0007669"/>
    <property type="project" value="UniProtKB-SubCell"/>
</dbReference>
<evidence type="ECO:0000256" key="2">
    <source>
        <dbReference type="ARBA" id="ARBA00005417"/>
    </source>
</evidence>
<proteinExistence type="inferred from homology"/>
<dbReference type="GO" id="GO:0055085">
    <property type="term" value="P:transmembrane transport"/>
    <property type="evidence" value="ECO:0007669"/>
    <property type="project" value="UniProtKB-ARBA"/>
</dbReference>
<dbReference type="Proteomes" id="UP000885830">
    <property type="component" value="Unassembled WGS sequence"/>
</dbReference>
<comment type="similarity">
    <text evidence="2">Belongs to the ABC transporter superfamily.</text>
</comment>
<dbReference type="GO" id="GO:0005524">
    <property type="term" value="F:ATP binding"/>
    <property type="evidence" value="ECO:0007669"/>
    <property type="project" value="UniProtKB-KW"/>
</dbReference>
<protein>
    <submittedName>
        <fullName evidence="7">ABC transporter ATP-binding protein</fullName>
    </submittedName>
</protein>
<evidence type="ECO:0000313" key="7">
    <source>
        <dbReference type="EMBL" id="HHL42945.1"/>
    </source>
</evidence>
<dbReference type="PROSITE" id="PS00211">
    <property type="entry name" value="ABC_TRANSPORTER_1"/>
    <property type="match status" value="2"/>
</dbReference>
<comment type="subcellular location">
    <subcellularLocation>
        <location evidence="1">Cell inner membrane</location>
        <topology evidence="1">Peripheral membrane protein</topology>
    </subcellularLocation>
</comment>
<dbReference type="PROSITE" id="PS50893">
    <property type="entry name" value="ABC_TRANSPORTER_2"/>
    <property type="match status" value="2"/>
</dbReference>
<dbReference type="NCBIfam" id="NF008453">
    <property type="entry name" value="PRK11308.1"/>
    <property type="match status" value="2"/>
</dbReference>
<dbReference type="NCBIfam" id="NF007739">
    <property type="entry name" value="PRK10419.1"/>
    <property type="match status" value="2"/>
</dbReference>